<evidence type="ECO:0000256" key="2">
    <source>
        <dbReference type="SAM" id="SignalP"/>
    </source>
</evidence>
<accession>A0A183C1J2</accession>
<feature type="region of interest" description="Disordered" evidence="1">
    <location>
        <begin position="132"/>
        <end position="162"/>
    </location>
</feature>
<name>A0A183C1J2_GLOPA</name>
<dbReference type="WBParaSite" id="GPLIN_000673600">
    <property type="protein sequence ID" value="GPLIN_000673600"/>
    <property type="gene ID" value="GPLIN_000673600"/>
</dbReference>
<feature type="signal peptide" evidence="2">
    <location>
        <begin position="1"/>
        <end position="23"/>
    </location>
</feature>
<proteinExistence type="predicted"/>
<feature type="chain" id="PRO_5008146933" evidence="2">
    <location>
        <begin position="24"/>
        <end position="162"/>
    </location>
</feature>
<protein>
    <submittedName>
        <fullName evidence="4">Activin_recp domain-containing protein</fullName>
    </submittedName>
</protein>
<feature type="compositionally biased region" description="Low complexity" evidence="1">
    <location>
        <begin position="137"/>
        <end position="162"/>
    </location>
</feature>
<evidence type="ECO:0000313" key="3">
    <source>
        <dbReference type="Proteomes" id="UP000050741"/>
    </source>
</evidence>
<reference evidence="4" key="2">
    <citation type="submission" date="2016-06" db="UniProtKB">
        <authorList>
            <consortium name="WormBaseParasite"/>
        </authorList>
    </citation>
    <scope>IDENTIFICATION</scope>
</reference>
<sequence>MIHTQKFWFIANLLSLFDISKHARCCSCTHAIVFVSVRLHFCDGLKCLYGKRDADGIGEVKGKECQLDDANYCFKANCDEGNGQIVHSEWGCSSPDIQTNCAAVRTKVAKALKTAVNCECLHGQKDADLSNTNLIKTPTTTTEGGSTSSTDQSTSTISEGYT</sequence>
<evidence type="ECO:0000256" key="1">
    <source>
        <dbReference type="SAM" id="MobiDB-lite"/>
    </source>
</evidence>
<keyword evidence="2" id="KW-0732">Signal</keyword>
<keyword evidence="3" id="KW-1185">Reference proteome</keyword>
<dbReference type="Proteomes" id="UP000050741">
    <property type="component" value="Unassembled WGS sequence"/>
</dbReference>
<organism evidence="3 4">
    <name type="scientific">Globodera pallida</name>
    <name type="common">Potato cyst nematode worm</name>
    <name type="synonym">Heterodera pallida</name>
    <dbReference type="NCBI Taxonomy" id="36090"/>
    <lineage>
        <taxon>Eukaryota</taxon>
        <taxon>Metazoa</taxon>
        <taxon>Ecdysozoa</taxon>
        <taxon>Nematoda</taxon>
        <taxon>Chromadorea</taxon>
        <taxon>Rhabditida</taxon>
        <taxon>Tylenchina</taxon>
        <taxon>Tylenchomorpha</taxon>
        <taxon>Tylenchoidea</taxon>
        <taxon>Heteroderidae</taxon>
        <taxon>Heteroderinae</taxon>
        <taxon>Globodera</taxon>
    </lineage>
</organism>
<reference evidence="3" key="1">
    <citation type="submission" date="2014-05" db="EMBL/GenBank/DDBJ databases">
        <title>The genome and life-stage specific transcriptomes of Globodera pallida elucidate key aspects of plant parasitism by a cyst nematode.</title>
        <authorList>
            <person name="Cotton J.A."/>
            <person name="Lilley C.J."/>
            <person name="Jones L.M."/>
            <person name="Kikuchi T."/>
            <person name="Reid A.J."/>
            <person name="Thorpe P."/>
            <person name="Tsai I.J."/>
            <person name="Beasley H."/>
            <person name="Blok V."/>
            <person name="Cock P.J.A."/>
            <person name="Van den Akker S.E."/>
            <person name="Holroyd N."/>
            <person name="Hunt M."/>
            <person name="Mantelin S."/>
            <person name="Naghra H."/>
            <person name="Pain A."/>
            <person name="Palomares-Rius J.E."/>
            <person name="Zarowiecki M."/>
            <person name="Berriman M."/>
            <person name="Jones J.T."/>
            <person name="Urwin P.E."/>
        </authorList>
    </citation>
    <scope>NUCLEOTIDE SEQUENCE [LARGE SCALE GENOMIC DNA]</scope>
    <source>
        <strain evidence="3">Lindley</strain>
    </source>
</reference>
<evidence type="ECO:0000313" key="4">
    <source>
        <dbReference type="WBParaSite" id="GPLIN_000673600"/>
    </source>
</evidence>
<dbReference type="AlphaFoldDB" id="A0A183C1J2"/>